<gene>
    <name evidence="4" type="ORF">GX950_00025</name>
</gene>
<dbReference type="EMBL" id="JAAZKV010000001">
    <property type="protein sequence ID" value="NMA44187.1"/>
    <property type="molecule type" value="Genomic_DNA"/>
</dbReference>
<dbReference type="Pfam" id="PF01136">
    <property type="entry name" value="Peptidase_U32"/>
    <property type="match status" value="1"/>
</dbReference>
<proteinExistence type="inferred from homology"/>
<comment type="caution">
    <text evidence="4">The sequence shown here is derived from an EMBL/GenBank/DDBJ whole genome shotgun (WGS) entry which is preliminary data.</text>
</comment>
<keyword evidence="1" id="KW-0645">Protease</keyword>
<dbReference type="InterPro" id="IPR001539">
    <property type="entry name" value="Peptidase_U32"/>
</dbReference>
<organism evidence="4 5">
    <name type="scientific">Candidatus Iainarchaeum sp</name>
    <dbReference type="NCBI Taxonomy" id="3101447"/>
    <lineage>
        <taxon>Archaea</taxon>
        <taxon>Candidatus Iainarchaeota</taxon>
        <taxon>Candidatus Iainarchaeia</taxon>
        <taxon>Candidatus Iainarchaeales</taxon>
        <taxon>Candidatus Iainarchaeaceae</taxon>
        <taxon>Candidatus Iainarchaeum</taxon>
    </lineage>
</organism>
<dbReference type="Proteomes" id="UP000526302">
    <property type="component" value="Unassembled WGS sequence"/>
</dbReference>
<dbReference type="AlphaFoldDB" id="A0A7K4BY71"/>
<comment type="similarity">
    <text evidence="3">Belongs to the peptidase U32 family.</text>
</comment>
<dbReference type="PANTHER" id="PTHR30217">
    <property type="entry name" value="PEPTIDASE U32 FAMILY"/>
    <property type="match status" value="1"/>
</dbReference>
<evidence type="ECO:0000256" key="3">
    <source>
        <dbReference type="ARBA" id="ARBA00038374"/>
    </source>
</evidence>
<name>A0A7K4BY71_9ARCH</name>
<dbReference type="InterPro" id="IPR051454">
    <property type="entry name" value="RNA/ubiquinone_mod_enzymes"/>
</dbReference>
<evidence type="ECO:0000256" key="1">
    <source>
        <dbReference type="ARBA" id="ARBA00022670"/>
    </source>
</evidence>
<dbReference type="GO" id="GO:0008233">
    <property type="term" value="F:peptidase activity"/>
    <property type="evidence" value="ECO:0007669"/>
    <property type="project" value="UniProtKB-KW"/>
</dbReference>
<dbReference type="PROSITE" id="PS01276">
    <property type="entry name" value="PEPTIDASE_U32"/>
    <property type="match status" value="1"/>
</dbReference>
<evidence type="ECO:0000313" key="4">
    <source>
        <dbReference type="EMBL" id="NMA44187.1"/>
    </source>
</evidence>
<sequence>MKFKEKVVKKVAKKVLTKNNKPKLHKSKLSRSNFSKPSFSKPELLSGAGDWPSLIAAVKNGADAVYFGVKGFNMRDFGTNFSNSDLKKVMEYLHGKNPCKRKVFGYLTVNTVVFENELSAVEKVIVAAKKAKVDAIILSDMGVLSLANKHKIEAHLSTQASVTNSIAIKKYADLGVKRIVLARELDLVQIKKIVPIAHKLGVKIECFIHGAMCVAISGRCFLSHEVFGKSANRGQCLQPCRRSFFPSEKTSGKEVPSASVYFLDGSAPDFEKKEVFLEGNTIISPKDMKTIEFIDKLIEAGIDSLKIEGRTKPSDYVATTTRCYREAIDSVFDKTYSVEKINYWNNELKKVYNREFSKGFYLSTPGGKDLAKGQGSFQKQKRQNIGVVTKYYAKVNVAEIKLFDSVSVGDNLLIEGETTFLEQKIDSMQINLKPIDTASQGQSVGIKVNDRVRPKDKVFKLILNDKKTN</sequence>
<evidence type="ECO:0000256" key="2">
    <source>
        <dbReference type="ARBA" id="ARBA00022801"/>
    </source>
</evidence>
<keyword evidence="2" id="KW-0378">Hydrolase</keyword>
<evidence type="ECO:0000313" key="5">
    <source>
        <dbReference type="Proteomes" id="UP000526302"/>
    </source>
</evidence>
<dbReference type="PANTHER" id="PTHR30217:SF6">
    <property type="entry name" value="TRNA HYDROXYLATION PROTEIN P"/>
    <property type="match status" value="1"/>
</dbReference>
<accession>A0A7K4BY71</accession>
<reference evidence="4 5" key="1">
    <citation type="journal article" date="2020" name="Biotechnol. Biofuels">
        <title>New insights from the biogas microbiome by comprehensive genome-resolved metagenomics of nearly 1600 species originating from multiple anaerobic digesters.</title>
        <authorList>
            <person name="Campanaro S."/>
            <person name="Treu L."/>
            <person name="Rodriguez-R L.M."/>
            <person name="Kovalovszki A."/>
            <person name="Ziels R.M."/>
            <person name="Maus I."/>
            <person name="Zhu X."/>
            <person name="Kougias P.G."/>
            <person name="Basile A."/>
            <person name="Luo G."/>
            <person name="Schluter A."/>
            <person name="Konstantinidis K.T."/>
            <person name="Angelidaki I."/>
        </authorList>
    </citation>
    <scope>NUCLEOTIDE SEQUENCE [LARGE SCALE GENOMIC DNA]</scope>
    <source>
        <strain evidence="4">AS22ysBPME_79</strain>
    </source>
</reference>
<protein>
    <submittedName>
        <fullName evidence="4">U32 family peptidase</fullName>
    </submittedName>
</protein>
<dbReference type="GO" id="GO:0006508">
    <property type="term" value="P:proteolysis"/>
    <property type="evidence" value="ECO:0007669"/>
    <property type="project" value="UniProtKB-KW"/>
</dbReference>